<keyword evidence="4" id="KW-0256">Endoplasmic reticulum</keyword>
<dbReference type="SUPFAM" id="SSF53474">
    <property type="entry name" value="alpha/beta-Hydrolases"/>
    <property type="match status" value="2"/>
</dbReference>
<dbReference type="InterPro" id="IPR032675">
    <property type="entry name" value="LRR_dom_sf"/>
</dbReference>
<keyword evidence="5" id="KW-0496">Mitochondrion</keyword>
<proteinExistence type="predicted"/>
<reference evidence="8 9" key="1">
    <citation type="submission" date="2024-09" db="EMBL/GenBank/DDBJ databases">
        <title>Chromosome-scale assembly of Riccia sorocarpa.</title>
        <authorList>
            <person name="Paukszto L."/>
        </authorList>
    </citation>
    <scope>NUCLEOTIDE SEQUENCE [LARGE SCALE GENOMIC DNA]</scope>
    <source>
        <strain evidence="8">LP-2024</strain>
        <tissue evidence="8">Aerial parts of the thallus</tissue>
    </source>
</reference>
<dbReference type="EMBL" id="JBJQOH010000002">
    <property type="protein sequence ID" value="KAL3698167.1"/>
    <property type="molecule type" value="Genomic_DNA"/>
</dbReference>
<evidence type="ECO:0000259" key="7">
    <source>
        <dbReference type="Pfam" id="PF00931"/>
    </source>
</evidence>
<feature type="domain" description="NB-ARC" evidence="7">
    <location>
        <begin position="301"/>
        <end position="468"/>
    </location>
</feature>
<dbReference type="Gene3D" id="3.80.10.10">
    <property type="entry name" value="Ribonuclease Inhibitor"/>
    <property type="match status" value="1"/>
</dbReference>
<evidence type="ECO:0000256" key="1">
    <source>
        <dbReference type="ARBA" id="ARBA00004173"/>
    </source>
</evidence>
<dbReference type="SUPFAM" id="SSF52058">
    <property type="entry name" value="L domain-like"/>
    <property type="match status" value="1"/>
</dbReference>
<dbReference type="Gene3D" id="3.40.50.1820">
    <property type="entry name" value="alpha/beta hydrolase"/>
    <property type="match status" value="2"/>
</dbReference>
<dbReference type="GO" id="GO:0016020">
    <property type="term" value="C:membrane"/>
    <property type="evidence" value="ECO:0007669"/>
    <property type="project" value="UniProtKB-SubCell"/>
</dbReference>
<evidence type="ECO:0000256" key="6">
    <source>
        <dbReference type="ARBA" id="ARBA00023136"/>
    </source>
</evidence>
<accession>A0ABD3I5Y5</accession>
<evidence type="ECO:0000313" key="9">
    <source>
        <dbReference type="Proteomes" id="UP001633002"/>
    </source>
</evidence>
<comment type="subcellular location">
    <subcellularLocation>
        <location evidence="2">Endoplasmic reticulum</location>
    </subcellularLocation>
    <subcellularLocation>
        <location evidence="3">Membrane</location>
    </subcellularLocation>
    <subcellularLocation>
        <location evidence="1">Mitochondrion</location>
    </subcellularLocation>
</comment>
<dbReference type="InterPro" id="IPR027417">
    <property type="entry name" value="P-loop_NTPase"/>
</dbReference>
<dbReference type="PANTHER" id="PTHR48182">
    <property type="entry name" value="PROTEIN SERAC1"/>
    <property type="match status" value="1"/>
</dbReference>
<evidence type="ECO:0000313" key="8">
    <source>
        <dbReference type="EMBL" id="KAL3698167.1"/>
    </source>
</evidence>
<dbReference type="PRINTS" id="PR00364">
    <property type="entry name" value="DISEASERSIST"/>
</dbReference>
<dbReference type="AlphaFoldDB" id="A0ABD3I5Y5"/>
<evidence type="ECO:0000256" key="5">
    <source>
        <dbReference type="ARBA" id="ARBA00023128"/>
    </source>
</evidence>
<sequence length="1215" mass="137322">MAAPYPSETRLNDSLYSLYKPPDPNAEFVFFHGTDREACEEMHIKAWMTSSGICWPAEWLHNELGLEGAHIFTVNYDSSLIKTDDAGVLSMHNLTENLAHDLISCGDIGQKGLPVVMIGYDLGGLVIKALCIYLESEPVDAKRRRMFENFLRNVRGVFYFSTPHQGAEIADGSDLDGELAEYVKLLNARSAQMNGKFQRIRKERNWKTGGLGHLLKDPKGPIHLPEATMRYDTDFFMMAQETWEAINKPNSPESSSFQFFLSCVQSFIEDHLQEEPNEEYEKFISKKVGLRSGVDQVVSLFSSLEKAEGNVSGVMLDGMGGIGKSTLGDAVFLKLSKKFDPDCRCSVDREAIVNPARPLSKLQKSILGSLMSGSKPDADRKKILKALKKCYRDANRRLLIFIDNIENAHDLDDIFPDDEIDLPPGSCILIASRSLEMCTKLRALNVRKTCSYAVQELDEDSAQKLFLRNAVIESNGIQQDEKWRHVRNILDACSGLPPWNELKLLYGHTLGILEQKALISKDKRLEYAPSIRFPTVKVHALFVALGEKEGKALGSHLKLNVKQDCEAEFGRGFSFPFDFPLSHTYRPTVSSNRNGDDNELEGRCDVLILDGNPSSFSYPDSDMSTQLKLTEGQAQFPLFGLRKFMRTLRILILRDVIVCGMFGRETVPENLECFICSNSNVPFQGGDLTSMKKLKHLEIMTAVDTNDTYKFPDGVRKVRFENKNVEGMMFGAGGAFDSLKRLEEFGLMSVTSLLLNTPVSQFKALKKVVLRDISGLDNNLPEVLFQMKSLKSLSIQYCEHVSVLPDVNMQNLEHLHLALPALIKLPDSLQTLQSLRSLTLENCQWLRELPAGIGTPRTQRLQLIAISRCPCLKTLPSAFHKTHTMESVLELQLPNNWASEWHYYTTTRDKLDVTLVEDKLAETSMNPLINQLNDYIYELYNPTEGADMDIILVHGLQLDGTDNLHLSTWISGDGGSYHVWPKTWLPQDFPHARILTVAYDSHLYQTTEQGLPNQHNTVENLINCLLLPEMEDELSYRPLVLVGYSFGGILIKNLCLHTFNKIIAYPKPQLKLFLERIRGIYFIGTPHLGMIHEGFGLAIQRNASPLFKNAELLNRTSVRIHDDFDVLRRRYAVEVFSIGESKETRWGSLETVLVPEASARYEEVFVKVQVDHVSLSKPKTEKYLVYGQLKFLIKQAYKGKVKRNQRFSCDVIVKG</sequence>
<name>A0ABD3I5Y5_9MARC</name>
<keyword evidence="9" id="KW-1185">Reference proteome</keyword>
<dbReference type="SUPFAM" id="SSF52540">
    <property type="entry name" value="P-loop containing nucleoside triphosphate hydrolases"/>
    <property type="match status" value="1"/>
</dbReference>
<dbReference type="GO" id="GO:0005783">
    <property type="term" value="C:endoplasmic reticulum"/>
    <property type="evidence" value="ECO:0007669"/>
    <property type="project" value="UniProtKB-SubCell"/>
</dbReference>
<gene>
    <name evidence="8" type="ORF">R1sor_012243</name>
</gene>
<evidence type="ECO:0000256" key="4">
    <source>
        <dbReference type="ARBA" id="ARBA00022824"/>
    </source>
</evidence>
<organism evidence="8 9">
    <name type="scientific">Riccia sorocarpa</name>
    <dbReference type="NCBI Taxonomy" id="122646"/>
    <lineage>
        <taxon>Eukaryota</taxon>
        <taxon>Viridiplantae</taxon>
        <taxon>Streptophyta</taxon>
        <taxon>Embryophyta</taxon>
        <taxon>Marchantiophyta</taxon>
        <taxon>Marchantiopsida</taxon>
        <taxon>Marchantiidae</taxon>
        <taxon>Marchantiales</taxon>
        <taxon>Ricciaceae</taxon>
        <taxon>Riccia</taxon>
    </lineage>
</organism>
<dbReference type="Proteomes" id="UP001633002">
    <property type="component" value="Unassembled WGS sequence"/>
</dbReference>
<comment type="caution">
    <text evidence="8">The sequence shown here is derived from an EMBL/GenBank/DDBJ whole genome shotgun (WGS) entry which is preliminary data.</text>
</comment>
<dbReference type="InterPro" id="IPR029058">
    <property type="entry name" value="AB_hydrolase_fold"/>
</dbReference>
<dbReference type="GO" id="GO:0005739">
    <property type="term" value="C:mitochondrion"/>
    <property type="evidence" value="ECO:0007669"/>
    <property type="project" value="UniProtKB-SubCell"/>
</dbReference>
<dbReference type="InterPro" id="IPR052374">
    <property type="entry name" value="SERAC1"/>
</dbReference>
<dbReference type="PANTHER" id="PTHR48182:SF2">
    <property type="entry name" value="PROTEIN SERAC1"/>
    <property type="match status" value="1"/>
</dbReference>
<evidence type="ECO:0000256" key="3">
    <source>
        <dbReference type="ARBA" id="ARBA00004370"/>
    </source>
</evidence>
<dbReference type="Gene3D" id="3.40.50.300">
    <property type="entry name" value="P-loop containing nucleotide triphosphate hydrolases"/>
    <property type="match status" value="1"/>
</dbReference>
<dbReference type="Pfam" id="PF00931">
    <property type="entry name" value="NB-ARC"/>
    <property type="match status" value="1"/>
</dbReference>
<protein>
    <recommendedName>
        <fullName evidence="7">NB-ARC domain-containing protein</fullName>
    </recommendedName>
</protein>
<evidence type="ECO:0000256" key="2">
    <source>
        <dbReference type="ARBA" id="ARBA00004240"/>
    </source>
</evidence>
<dbReference type="InterPro" id="IPR002182">
    <property type="entry name" value="NB-ARC"/>
</dbReference>
<keyword evidence="6" id="KW-0472">Membrane</keyword>